<feature type="domain" description="Major facilitator superfamily (MFS) profile" evidence="7">
    <location>
        <begin position="50"/>
        <end position="568"/>
    </location>
</feature>
<evidence type="ECO:0000256" key="5">
    <source>
        <dbReference type="ARBA" id="ARBA00023136"/>
    </source>
</evidence>
<keyword evidence="2" id="KW-0813">Transport</keyword>
<feature type="transmembrane region" description="Helical" evidence="6">
    <location>
        <begin position="416"/>
        <end position="440"/>
    </location>
</feature>
<evidence type="ECO:0000256" key="6">
    <source>
        <dbReference type="SAM" id="Phobius"/>
    </source>
</evidence>
<dbReference type="InterPro" id="IPR053791">
    <property type="entry name" value="MFS_Tri12-like"/>
</dbReference>
<dbReference type="PROSITE" id="PS50850">
    <property type="entry name" value="MFS"/>
    <property type="match status" value="1"/>
</dbReference>
<keyword evidence="3 6" id="KW-0812">Transmembrane</keyword>
<gene>
    <name evidence="8" type="ORF">N7517_008122</name>
</gene>
<dbReference type="OrthoDB" id="2587356at2759"/>
<evidence type="ECO:0000256" key="3">
    <source>
        <dbReference type="ARBA" id="ARBA00022692"/>
    </source>
</evidence>
<feature type="transmembrane region" description="Helical" evidence="6">
    <location>
        <begin position="366"/>
        <end position="384"/>
    </location>
</feature>
<dbReference type="GO" id="GO:0022857">
    <property type="term" value="F:transmembrane transporter activity"/>
    <property type="evidence" value="ECO:0007669"/>
    <property type="project" value="InterPro"/>
</dbReference>
<dbReference type="CDD" id="cd06179">
    <property type="entry name" value="MFS_TRI12_like"/>
    <property type="match status" value="1"/>
</dbReference>
<evidence type="ECO:0000259" key="7">
    <source>
        <dbReference type="PROSITE" id="PS50850"/>
    </source>
</evidence>
<feature type="transmembrane region" description="Helical" evidence="6">
    <location>
        <begin position="209"/>
        <end position="229"/>
    </location>
</feature>
<feature type="transmembrane region" description="Helical" evidence="6">
    <location>
        <begin position="143"/>
        <end position="163"/>
    </location>
</feature>
<feature type="transmembrane region" description="Helical" evidence="6">
    <location>
        <begin position="275"/>
        <end position="300"/>
    </location>
</feature>
<evidence type="ECO:0000256" key="1">
    <source>
        <dbReference type="ARBA" id="ARBA00004141"/>
    </source>
</evidence>
<feature type="transmembrane region" description="Helical" evidence="6">
    <location>
        <begin position="250"/>
        <end position="269"/>
    </location>
</feature>
<dbReference type="SUPFAM" id="SSF103473">
    <property type="entry name" value="MFS general substrate transporter"/>
    <property type="match status" value="1"/>
</dbReference>
<feature type="transmembrane region" description="Helical" evidence="6">
    <location>
        <begin position="118"/>
        <end position="137"/>
    </location>
</feature>
<keyword evidence="9" id="KW-1185">Reference proteome</keyword>
<dbReference type="AlphaFoldDB" id="A0A9W9RRW1"/>
<reference evidence="8" key="2">
    <citation type="journal article" date="2023" name="IMA Fungus">
        <title>Comparative genomic study of the Penicillium genus elucidates a diverse pangenome and 15 lateral gene transfer events.</title>
        <authorList>
            <person name="Petersen C."/>
            <person name="Sorensen T."/>
            <person name="Nielsen M.R."/>
            <person name="Sondergaard T.E."/>
            <person name="Sorensen J.L."/>
            <person name="Fitzpatrick D.A."/>
            <person name="Frisvad J.C."/>
            <person name="Nielsen K.L."/>
        </authorList>
    </citation>
    <scope>NUCLEOTIDE SEQUENCE</scope>
    <source>
        <strain evidence="8">IBT 3081</strain>
    </source>
</reference>
<dbReference type="InterPro" id="IPR020846">
    <property type="entry name" value="MFS_dom"/>
</dbReference>
<dbReference type="InterPro" id="IPR010573">
    <property type="entry name" value="MFS_Str1/Tri12-like"/>
</dbReference>
<dbReference type="GeneID" id="81465035"/>
<name>A0A9W9RRW1_9EURO</name>
<proteinExistence type="predicted"/>
<feature type="transmembrane region" description="Helical" evidence="6">
    <location>
        <begin position="51"/>
        <end position="70"/>
    </location>
</feature>
<accession>A0A9W9RRW1</accession>
<dbReference type="InterPro" id="IPR036259">
    <property type="entry name" value="MFS_trans_sf"/>
</dbReference>
<dbReference type="Gene3D" id="1.20.1250.20">
    <property type="entry name" value="MFS general substrate transporter like domains"/>
    <property type="match status" value="1"/>
</dbReference>
<dbReference type="Pfam" id="PF06609">
    <property type="entry name" value="TRI12"/>
    <property type="match status" value="1"/>
</dbReference>
<keyword evidence="4 6" id="KW-1133">Transmembrane helix</keyword>
<protein>
    <recommendedName>
        <fullName evidence="7">Major facilitator superfamily (MFS) profile domain-containing protein</fullName>
    </recommendedName>
</protein>
<keyword evidence="5 6" id="KW-0472">Membrane</keyword>
<evidence type="ECO:0000313" key="9">
    <source>
        <dbReference type="Proteomes" id="UP001147752"/>
    </source>
</evidence>
<feature type="transmembrane region" description="Helical" evidence="6">
    <location>
        <begin position="321"/>
        <end position="346"/>
    </location>
</feature>
<dbReference type="PANTHER" id="PTHR23501:SF195">
    <property type="entry name" value="PEP5"/>
    <property type="match status" value="1"/>
</dbReference>
<comment type="caution">
    <text evidence="8">The sequence shown here is derived from an EMBL/GenBank/DDBJ whole genome shotgun (WGS) entry which is preliminary data.</text>
</comment>
<comment type="subcellular location">
    <subcellularLocation>
        <location evidence="1">Membrane</location>
        <topology evidence="1">Multi-pass membrane protein</topology>
    </subcellularLocation>
</comment>
<evidence type="ECO:0000256" key="2">
    <source>
        <dbReference type="ARBA" id="ARBA00022448"/>
    </source>
</evidence>
<dbReference type="EMBL" id="JAPZBT010000003">
    <property type="protein sequence ID" value="KAJ5365236.1"/>
    <property type="molecule type" value="Genomic_DNA"/>
</dbReference>
<dbReference type="GO" id="GO:0005886">
    <property type="term" value="C:plasma membrane"/>
    <property type="evidence" value="ECO:0007669"/>
    <property type="project" value="TreeGrafter"/>
</dbReference>
<dbReference type="RefSeq" id="XP_056576703.1">
    <property type="nucleotide sequence ID" value="XM_056725852.1"/>
</dbReference>
<feature type="transmembrane region" description="Helical" evidence="6">
    <location>
        <begin position="544"/>
        <end position="564"/>
    </location>
</feature>
<feature type="transmembrane region" description="Helical" evidence="6">
    <location>
        <begin position="391"/>
        <end position="410"/>
    </location>
</feature>
<organism evidence="8 9">
    <name type="scientific">Penicillium concentricum</name>
    <dbReference type="NCBI Taxonomy" id="293559"/>
    <lineage>
        <taxon>Eukaryota</taxon>
        <taxon>Fungi</taxon>
        <taxon>Dikarya</taxon>
        <taxon>Ascomycota</taxon>
        <taxon>Pezizomycotina</taxon>
        <taxon>Eurotiomycetes</taxon>
        <taxon>Eurotiomycetidae</taxon>
        <taxon>Eurotiales</taxon>
        <taxon>Aspergillaceae</taxon>
        <taxon>Penicillium</taxon>
    </lineage>
</organism>
<feature type="transmembrane region" description="Helical" evidence="6">
    <location>
        <begin position="175"/>
        <end position="197"/>
    </location>
</feature>
<evidence type="ECO:0000313" key="8">
    <source>
        <dbReference type="EMBL" id="KAJ5365236.1"/>
    </source>
</evidence>
<reference evidence="8" key="1">
    <citation type="submission" date="2022-12" db="EMBL/GenBank/DDBJ databases">
        <authorList>
            <person name="Petersen C."/>
        </authorList>
    </citation>
    <scope>NUCLEOTIDE SEQUENCE</scope>
    <source>
        <strain evidence="8">IBT 3081</strain>
    </source>
</reference>
<dbReference type="PANTHER" id="PTHR23501">
    <property type="entry name" value="MAJOR FACILITATOR SUPERFAMILY"/>
    <property type="match status" value="1"/>
</dbReference>
<sequence length="591" mass="63353">MSSAVDHEGPESLSQEKGVEQFQHIEQAESLSDRNFVYEGDEEPEIHTQTYFTLAAMFLLNLVQVFGLLGPPSGLSYIEKDLNNTVAGTWVPNSLSLVQAVLAPLISSASDTFQARKALLVGPAVISFIGCAIAPGSDSIYRLIAAQVLIGFGFATVPLAYCIPSEILPRKWRPMAQAFMNIAAALGACSGPLIIGSLTKKNPHTGWRYFYWIQMALWGITAVCLFVGYKPPKRHTCLDHLPFWKKLGRLDLPGSFLLTAGLTLLLTGLNLGGGLYPWASASVLAALITGILTLVAFGIYEWRFTTTGILHHDLFRGVNQTGCTFGICIGLIFIEGIFLFAYVIFYPVLTTSLFGTDAFLDAARQQPYWISSALSTLLYGYISVKFRTIRFPMVAGFMIFTGGIVGLATIQPGDDINALAFAALTGLGFGAPLILVIAGVQLSVPHHLIATASAATTCSRAVATAVFTAIASAALNSRLEKYIPAYTAQAALEVGLPEFSLAEFIKALTSQDTAALQKVTGVSSHIIAAGVTALEQAYADGIRIVFIIAAPFGVVAIISCVFLGDLKSIMNYGVDAPVEELHAKHPRQDKV</sequence>
<evidence type="ECO:0000256" key="4">
    <source>
        <dbReference type="ARBA" id="ARBA00022989"/>
    </source>
</evidence>
<dbReference type="Proteomes" id="UP001147752">
    <property type="component" value="Unassembled WGS sequence"/>
</dbReference>